<protein>
    <submittedName>
        <fullName evidence="4">ATP adenylyltransferase</fullName>
    </submittedName>
</protein>
<comment type="caution">
    <text evidence="4">The sequence shown here is derived from an EMBL/GenBank/DDBJ whole genome shotgun (WGS) entry which is preliminary data.</text>
</comment>
<feature type="domain" description="ATP adenylyltransferase C-terminal" evidence="2">
    <location>
        <begin position="189"/>
        <end position="299"/>
    </location>
</feature>
<dbReference type="PANTHER" id="PTHR38420:SF1">
    <property type="entry name" value="PUTATIVE (AFU_ORTHOLOGUE AFUA_5G14690)-RELATED"/>
    <property type="match status" value="1"/>
</dbReference>
<name>A0AAQ1GP57_9BURK</name>
<dbReference type="GO" id="GO:0009117">
    <property type="term" value="P:nucleotide metabolic process"/>
    <property type="evidence" value="ECO:0007669"/>
    <property type="project" value="InterPro"/>
</dbReference>
<dbReference type="Proteomes" id="UP000183529">
    <property type="component" value="Unassembled WGS sequence"/>
</dbReference>
<dbReference type="RefSeq" id="WP_074987451.1">
    <property type="nucleotide sequence ID" value="NZ_CADFGN010000022.1"/>
</dbReference>
<dbReference type="InterPro" id="IPR043171">
    <property type="entry name" value="Ap4A_phos1/2-like"/>
</dbReference>
<feature type="active site" description="Nucleophile" evidence="1">
    <location>
        <position position="154"/>
    </location>
</feature>
<evidence type="ECO:0000259" key="3">
    <source>
        <dbReference type="Pfam" id="PF19327"/>
    </source>
</evidence>
<dbReference type="SUPFAM" id="SSF54197">
    <property type="entry name" value="HIT-like"/>
    <property type="match status" value="1"/>
</dbReference>
<dbReference type="Pfam" id="PF19327">
    <property type="entry name" value="Ap4A_phos_N"/>
    <property type="match status" value="1"/>
</dbReference>
<accession>A0AAQ1GP57</accession>
<feature type="domain" description="Ap4A phosphorylase 1/2 N-terminal" evidence="3">
    <location>
        <begin position="4"/>
        <end position="175"/>
    </location>
</feature>
<dbReference type="PIRSF" id="PIRSF000846">
    <property type="entry name" value="ATP_adenylyltr"/>
    <property type="match status" value="1"/>
</dbReference>
<sequence>MTSTPLTSATLRAALDAQTRHALQCGALQPIDTVLTHLDDGGVRFAVRQVSSLARKEMARRTEAIESSATRRNPFLPCDDDLCVGTLSPTHLALLNKYNVIDDHLLIVTRRFVPQEALLDLDDFAALLVALRGFDALGFYNGGAAAGASQPHKHLQAVPLPLDASGPAIPMEVLWQSAQSENGIARVPGLPFAHALAALDLRQGTADEAARHAWRTYRALLDAVGIGAIDVEGLAHQRAPYNLLVTRREMLVVPRTQECVDGMSINALGFAGSLFVRDAQQCAALAHIGAMTALARVAQPR</sequence>
<dbReference type="EMBL" id="FNZM01000030">
    <property type="protein sequence ID" value="SEK14675.1"/>
    <property type="molecule type" value="Genomic_DNA"/>
</dbReference>
<proteinExistence type="predicted"/>
<dbReference type="InterPro" id="IPR009163">
    <property type="entry name" value="Ap4A_phos1/2"/>
</dbReference>
<keyword evidence="4" id="KW-0808">Transferase</keyword>
<evidence type="ECO:0000313" key="4">
    <source>
        <dbReference type="EMBL" id="SEK14675.1"/>
    </source>
</evidence>
<dbReference type="AlphaFoldDB" id="A0AAQ1GP57"/>
<evidence type="ECO:0000256" key="1">
    <source>
        <dbReference type="PIRSR" id="PIRSR000846-1"/>
    </source>
</evidence>
<dbReference type="GO" id="GO:0003877">
    <property type="term" value="F:ATP:ADP adenylyltransferase activity"/>
    <property type="evidence" value="ECO:0007669"/>
    <property type="project" value="InterPro"/>
</dbReference>
<gene>
    <name evidence="4" type="ORF">SAMN05216550_13039</name>
</gene>
<evidence type="ECO:0000259" key="2">
    <source>
        <dbReference type="Pfam" id="PF09830"/>
    </source>
</evidence>
<dbReference type="InterPro" id="IPR045759">
    <property type="entry name" value="Ap4A_phos1/2_N"/>
</dbReference>
<evidence type="ECO:0000313" key="5">
    <source>
        <dbReference type="Proteomes" id="UP000183529"/>
    </source>
</evidence>
<dbReference type="InterPro" id="IPR019200">
    <property type="entry name" value="ATP_adenylylTrfase_C"/>
</dbReference>
<organism evidence="4 5">
    <name type="scientific">Paraburkholderia tropica</name>
    <dbReference type="NCBI Taxonomy" id="92647"/>
    <lineage>
        <taxon>Bacteria</taxon>
        <taxon>Pseudomonadati</taxon>
        <taxon>Pseudomonadota</taxon>
        <taxon>Betaproteobacteria</taxon>
        <taxon>Burkholderiales</taxon>
        <taxon>Burkholderiaceae</taxon>
        <taxon>Paraburkholderia</taxon>
    </lineage>
</organism>
<dbReference type="Gene3D" id="3.30.428.70">
    <property type="match status" value="1"/>
</dbReference>
<reference evidence="4 5" key="1">
    <citation type="submission" date="2016-10" db="EMBL/GenBank/DDBJ databases">
        <authorList>
            <person name="Varghese N."/>
            <person name="Submissions S."/>
        </authorList>
    </citation>
    <scope>NUCLEOTIDE SEQUENCE [LARGE SCALE GENOMIC DNA]</scope>
    <source>
        <strain evidence="4 5">LMG 22274</strain>
    </source>
</reference>
<dbReference type="Pfam" id="PF09830">
    <property type="entry name" value="ATP_transf"/>
    <property type="match status" value="1"/>
</dbReference>
<keyword evidence="4" id="KW-0548">Nucleotidyltransferase</keyword>
<dbReference type="InterPro" id="IPR036265">
    <property type="entry name" value="HIT-like_sf"/>
</dbReference>
<dbReference type="GO" id="GO:0005524">
    <property type="term" value="F:ATP binding"/>
    <property type="evidence" value="ECO:0007669"/>
    <property type="project" value="InterPro"/>
</dbReference>
<dbReference type="PANTHER" id="PTHR38420">
    <property type="entry name" value="AP-4-A PHOSPHORYLASE II"/>
    <property type="match status" value="1"/>
</dbReference>